<dbReference type="EMBL" id="MDEK01000015">
    <property type="protein sequence ID" value="PPU81065.1"/>
    <property type="molecule type" value="Genomic_DNA"/>
</dbReference>
<keyword evidence="1" id="KW-1133">Transmembrane helix</keyword>
<feature type="transmembrane region" description="Helical" evidence="1">
    <location>
        <begin position="174"/>
        <end position="193"/>
    </location>
</feature>
<evidence type="ECO:0000313" key="2">
    <source>
        <dbReference type="EMBL" id="PPU81065.1"/>
    </source>
</evidence>
<dbReference type="OrthoDB" id="662998at2"/>
<protein>
    <recommendedName>
        <fullName evidence="4">DUF3592 domain-containing protein</fullName>
    </recommendedName>
</protein>
<gene>
    <name evidence="2" type="ORF">XsacCFBP4641_15940</name>
</gene>
<keyword evidence="1" id="KW-0812">Transmembrane</keyword>
<dbReference type="Proteomes" id="UP000247346">
    <property type="component" value="Unassembled WGS sequence"/>
</dbReference>
<keyword evidence="1" id="KW-0472">Membrane</keyword>
<evidence type="ECO:0008006" key="4">
    <source>
        <dbReference type="Google" id="ProtNLM"/>
    </source>
</evidence>
<dbReference type="STRING" id="56458.SB85_06890"/>
<dbReference type="AlphaFoldDB" id="A0A2P5Z0Z9"/>
<sequence>MKLFAWFWLAFLLFFAIPFPCILYFASDWPRMLAQPSTPAWALILLALSLGLWLHLLYAYLDTLLLMPGRALQRVRHLLAHGVRREALIERAAPTGVEVKGWPQLSLTLAFDNLSGTPIRDTVLIVDRKPAQRRFESGRTMPLRLSTTPGTTPNLVLEDAEPALDHASLCRRTAGAVLLVVLVGAAYVVAWRLQNRGLGWTFLTFNHPLLMSALVLNGYLLALRVILRVIRRNATDETLKYRGLRARARVLDVRQTGTTLNEQPQVEFRVAFEDASGNPHEATMRRFVSLLDVGQLPRETVSVLYDPQHPARADLELP</sequence>
<feature type="transmembrane region" description="Helical" evidence="1">
    <location>
        <begin position="205"/>
        <end position="227"/>
    </location>
</feature>
<dbReference type="RefSeq" id="WP_010341160.1">
    <property type="nucleotide sequence ID" value="NZ_CP132343.1"/>
</dbReference>
<accession>A0A2P5Z0Z9</accession>
<feature type="transmembrane region" description="Helical" evidence="1">
    <location>
        <begin position="42"/>
        <end position="61"/>
    </location>
</feature>
<evidence type="ECO:0000256" key="1">
    <source>
        <dbReference type="SAM" id="Phobius"/>
    </source>
</evidence>
<organism evidence="2 3">
    <name type="scientific">Xanthomonas sacchari</name>
    <dbReference type="NCBI Taxonomy" id="56458"/>
    <lineage>
        <taxon>Bacteria</taxon>
        <taxon>Pseudomonadati</taxon>
        <taxon>Pseudomonadota</taxon>
        <taxon>Gammaproteobacteria</taxon>
        <taxon>Lysobacterales</taxon>
        <taxon>Lysobacteraceae</taxon>
        <taxon>Xanthomonas</taxon>
    </lineage>
</organism>
<dbReference type="GeneID" id="93880176"/>
<reference evidence="2 3" key="1">
    <citation type="submission" date="2016-08" db="EMBL/GenBank/DDBJ databases">
        <authorList>
            <person name="Seilhamer J.J."/>
        </authorList>
    </citation>
    <scope>NUCLEOTIDE SEQUENCE [LARGE SCALE GENOMIC DNA]</scope>
    <source>
        <strain evidence="2 3">CFBP4641</strain>
    </source>
</reference>
<comment type="caution">
    <text evidence="2">The sequence shown here is derived from an EMBL/GenBank/DDBJ whole genome shotgun (WGS) entry which is preliminary data.</text>
</comment>
<proteinExistence type="predicted"/>
<name>A0A2P5Z0Z9_9XANT</name>
<evidence type="ECO:0000313" key="3">
    <source>
        <dbReference type="Proteomes" id="UP000247346"/>
    </source>
</evidence>